<feature type="region of interest" description="Disordered" evidence="1">
    <location>
        <begin position="1"/>
        <end position="63"/>
    </location>
</feature>
<evidence type="ECO:0000313" key="3">
    <source>
        <dbReference type="Proteomes" id="UP001222325"/>
    </source>
</evidence>
<accession>A0AAD6UB21</accession>
<dbReference type="Proteomes" id="UP001222325">
    <property type="component" value="Unassembled WGS sequence"/>
</dbReference>
<feature type="compositionally biased region" description="Basic and acidic residues" evidence="1">
    <location>
        <begin position="1"/>
        <end position="10"/>
    </location>
</feature>
<evidence type="ECO:0000256" key="1">
    <source>
        <dbReference type="SAM" id="MobiDB-lite"/>
    </source>
</evidence>
<dbReference type="AlphaFoldDB" id="A0AAD6UB21"/>
<sequence>MSRVRDDSARRCRLVGTGADEREDSSARSRGAAGIGQGRTRPSTTSVRVQRPGSAFAPRDGGRVRATAVDAVVSWEPPQTRACSSGPPSRRPPVADPSQTRVSRVRVDSARRCRLVGTGADERECDSSARSHRAAFESTALDAVDSWERAQTSRRRVANATRLLGVGTGADERECDSSARSHRAAFESTALDAVDSWERAQTSRRRVANATRLLGVGTGADERECDSSARNCGVSKSG</sequence>
<name>A0AAD6UB21_9AGAR</name>
<gene>
    <name evidence="2" type="ORF">B0H15DRAFT_946031</name>
</gene>
<feature type="region of interest" description="Disordered" evidence="1">
    <location>
        <begin position="76"/>
        <end position="102"/>
    </location>
</feature>
<protein>
    <submittedName>
        <fullName evidence="2">Uncharacterized protein</fullName>
    </submittedName>
</protein>
<proteinExistence type="predicted"/>
<evidence type="ECO:0000313" key="2">
    <source>
        <dbReference type="EMBL" id="KAJ7096557.1"/>
    </source>
</evidence>
<organism evidence="2 3">
    <name type="scientific">Mycena belliarum</name>
    <dbReference type="NCBI Taxonomy" id="1033014"/>
    <lineage>
        <taxon>Eukaryota</taxon>
        <taxon>Fungi</taxon>
        <taxon>Dikarya</taxon>
        <taxon>Basidiomycota</taxon>
        <taxon>Agaricomycotina</taxon>
        <taxon>Agaricomycetes</taxon>
        <taxon>Agaricomycetidae</taxon>
        <taxon>Agaricales</taxon>
        <taxon>Marasmiineae</taxon>
        <taxon>Mycenaceae</taxon>
        <taxon>Mycena</taxon>
    </lineage>
</organism>
<dbReference type="EMBL" id="JARJCN010000011">
    <property type="protein sequence ID" value="KAJ7096557.1"/>
    <property type="molecule type" value="Genomic_DNA"/>
</dbReference>
<reference evidence="2" key="1">
    <citation type="submission" date="2023-03" db="EMBL/GenBank/DDBJ databases">
        <title>Massive genome expansion in bonnet fungi (Mycena s.s.) driven by repeated elements and novel gene families across ecological guilds.</title>
        <authorList>
            <consortium name="Lawrence Berkeley National Laboratory"/>
            <person name="Harder C.B."/>
            <person name="Miyauchi S."/>
            <person name="Viragh M."/>
            <person name="Kuo A."/>
            <person name="Thoen E."/>
            <person name="Andreopoulos B."/>
            <person name="Lu D."/>
            <person name="Skrede I."/>
            <person name="Drula E."/>
            <person name="Henrissat B."/>
            <person name="Morin E."/>
            <person name="Kohler A."/>
            <person name="Barry K."/>
            <person name="LaButti K."/>
            <person name="Morin E."/>
            <person name="Salamov A."/>
            <person name="Lipzen A."/>
            <person name="Mereny Z."/>
            <person name="Hegedus B."/>
            <person name="Baldrian P."/>
            <person name="Stursova M."/>
            <person name="Weitz H."/>
            <person name="Taylor A."/>
            <person name="Grigoriev I.V."/>
            <person name="Nagy L.G."/>
            <person name="Martin F."/>
            <person name="Kauserud H."/>
        </authorList>
    </citation>
    <scope>NUCLEOTIDE SEQUENCE</scope>
    <source>
        <strain evidence="2">CBHHK173m</strain>
    </source>
</reference>
<comment type="caution">
    <text evidence="2">The sequence shown here is derived from an EMBL/GenBank/DDBJ whole genome shotgun (WGS) entry which is preliminary data.</text>
</comment>
<keyword evidence="3" id="KW-1185">Reference proteome</keyword>